<feature type="region of interest" description="Disordered" evidence="1">
    <location>
        <begin position="54"/>
        <end position="105"/>
    </location>
</feature>
<feature type="chain" id="PRO_5042166058" description="Ig-like domain-containing protein" evidence="2">
    <location>
        <begin position="23"/>
        <end position="212"/>
    </location>
</feature>
<dbReference type="EMBL" id="JAWDGP010002490">
    <property type="protein sequence ID" value="KAK3782644.1"/>
    <property type="molecule type" value="Genomic_DNA"/>
</dbReference>
<evidence type="ECO:0000256" key="1">
    <source>
        <dbReference type="SAM" id="MobiDB-lite"/>
    </source>
</evidence>
<gene>
    <name evidence="4" type="ORF">RRG08_015219</name>
</gene>
<evidence type="ECO:0000256" key="2">
    <source>
        <dbReference type="SAM" id="SignalP"/>
    </source>
</evidence>
<evidence type="ECO:0000313" key="4">
    <source>
        <dbReference type="EMBL" id="KAK3782644.1"/>
    </source>
</evidence>
<accession>A0AAE1A7A1</accession>
<organism evidence="4 5">
    <name type="scientific">Elysia crispata</name>
    <name type="common">lettuce slug</name>
    <dbReference type="NCBI Taxonomy" id="231223"/>
    <lineage>
        <taxon>Eukaryota</taxon>
        <taxon>Metazoa</taxon>
        <taxon>Spiralia</taxon>
        <taxon>Lophotrochozoa</taxon>
        <taxon>Mollusca</taxon>
        <taxon>Gastropoda</taxon>
        <taxon>Heterobranchia</taxon>
        <taxon>Euthyneura</taxon>
        <taxon>Panpulmonata</taxon>
        <taxon>Sacoglossa</taxon>
        <taxon>Placobranchoidea</taxon>
        <taxon>Plakobranchidae</taxon>
        <taxon>Elysia</taxon>
    </lineage>
</organism>
<dbReference type="AlphaFoldDB" id="A0AAE1A7A1"/>
<dbReference type="InterPro" id="IPR036179">
    <property type="entry name" value="Ig-like_dom_sf"/>
</dbReference>
<comment type="caution">
    <text evidence="4">The sequence shown here is derived from an EMBL/GenBank/DDBJ whole genome shotgun (WGS) entry which is preliminary data.</text>
</comment>
<evidence type="ECO:0000313" key="5">
    <source>
        <dbReference type="Proteomes" id="UP001283361"/>
    </source>
</evidence>
<feature type="domain" description="Ig-like" evidence="3">
    <location>
        <begin position="92"/>
        <end position="177"/>
    </location>
</feature>
<dbReference type="Proteomes" id="UP001283361">
    <property type="component" value="Unassembled WGS sequence"/>
</dbReference>
<reference evidence="4" key="1">
    <citation type="journal article" date="2023" name="G3 (Bethesda)">
        <title>A reference genome for the long-term kleptoplast-retaining sea slug Elysia crispata morphotype clarki.</title>
        <authorList>
            <person name="Eastman K.E."/>
            <person name="Pendleton A.L."/>
            <person name="Shaikh M.A."/>
            <person name="Suttiyut T."/>
            <person name="Ogas R."/>
            <person name="Tomko P."/>
            <person name="Gavelis G."/>
            <person name="Widhalm J.R."/>
            <person name="Wisecaver J.H."/>
        </authorList>
    </citation>
    <scope>NUCLEOTIDE SEQUENCE</scope>
    <source>
        <strain evidence="4">ECLA1</strain>
    </source>
</reference>
<dbReference type="InterPro" id="IPR013783">
    <property type="entry name" value="Ig-like_fold"/>
</dbReference>
<dbReference type="PROSITE" id="PS50835">
    <property type="entry name" value="IG_LIKE"/>
    <property type="match status" value="1"/>
</dbReference>
<evidence type="ECO:0000259" key="3">
    <source>
        <dbReference type="PROSITE" id="PS50835"/>
    </source>
</evidence>
<dbReference type="Gene3D" id="2.60.40.10">
    <property type="entry name" value="Immunoglobulins"/>
    <property type="match status" value="1"/>
</dbReference>
<proteinExistence type="predicted"/>
<feature type="compositionally biased region" description="Low complexity" evidence="1">
    <location>
        <begin position="54"/>
        <end position="94"/>
    </location>
</feature>
<keyword evidence="5" id="KW-1185">Reference proteome</keyword>
<dbReference type="InterPro" id="IPR007110">
    <property type="entry name" value="Ig-like_dom"/>
</dbReference>
<dbReference type="SUPFAM" id="SSF48726">
    <property type="entry name" value="Immunoglobulin"/>
    <property type="match status" value="1"/>
</dbReference>
<protein>
    <recommendedName>
        <fullName evidence="3">Ig-like domain-containing protein</fullName>
    </recommendedName>
</protein>
<name>A0AAE1A7A1_9GAST</name>
<keyword evidence="2" id="KW-0732">Signal</keyword>
<feature type="signal peptide" evidence="2">
    <location>
        <begin position="1"/>
        <end position="22"/>
    </location>
</feature>
<sequence>MATICFKLSLVLIAVIFQQQSSDYPYVMSTTTAATVGMTATNFSGGSATTSSISSSTATGGSASTSSNSTSAATGGSASTSSSTGVSGSGSPSAPLEAEISADKTGEVRVNTQVKLTCDASSGSPPYSGYRWTKDSKSVAGQTSKSYAFTSATKGSVAVTCAVSDSNGNNTTSDKYTVLFSGASSLPLNWSWSLAVVLSVCLASMTSVTSSD</sequence>